<keyword evidence="2" id="KW-0479">Metal-binding</keyword>
<dbReference type="EMBL" id="JANJYJ010000002">
    <property type="protein sequence ID" value="KAK3226988.1"/>
    <property type="molecule type" value="Genomic_DNA"/>
</dbReference>
<evidence type="ECO:0000256" key="3">
    <source>
        <dbReference type="ARBA" id="ARBA00022771"/>
    </source>
</evidence>
<feature type="region of interest" description="Disordered" evidence="7">
    <location>
        <begin position="1"/>
        <end position="27"/>
    </location>
</feature>
<proteinExistence type="predicted"/>
<evidence type="ECO:0000256" key="4">
    <source>
        <dbReference type="ARBA" id="ARBA00022833"/>
    </source>
</evidence>
<dbReference type="PANTHER" id="PTHR46481:SF10">
    <property type="entry name" value="ZINC FINGER BED DOMAIN-CONTAINING PROTEIN 39"/>
    <property type="match status" value="1"/>
</dbReference>
<dbReference type="Pfam" id="PF14372">
    <property type="entry name" value="hAT-like_RNase-H"/>
    <property type="match status" value="1"/>
</dbReference>
<sequence length="291" mass="33162">MLNDDFDLSGPAETMAGPSDSGATPTSQTYEITHRILSITLDNALANTSSISLFAERKIPQDGGYYFHQRCTCHIINLVVQSGLKEVSNRIDRIRDVISWISNSNPRLQEFDIHCTLNDLQPRRFQTDMPVMWNSIYLMLQNCLDYDTTISGFYNMKMAEIGRPQAQALTQDDWNNNMLGTAVVAMETKFKKYWSKLHFLYALGVIVDHMVKLSGLEFLLEFIGTNLTVDYSDQITDIRNKLFEVFSIYERIFGSIDMQPSAEADTQPLQTSWSILKRRKKDKSTCSSSSS</sequence>
<dbReference type="GO" id="GO:0008270">
    <property type="term" value="F:zinc ion binding"/>
    <property type="evidence" value="ECO:0007669"/>
    <property type="project" value="UniProtKB-KW"/>
</dbReference>
<dbReference type="InterPro" id="IPR012337">
    <property type="entry name" value="RNaseH-like_sf"/>
</dbReference>
<dbReference type="GO" id="GO:0003677">
    <property type="term" value="F:DNA binding"/>
    <property type="evidence" value="ECO:0007669"/>
    <property type="project" value="UniProtKB-KW"/>
</dbReference>
<feature type="domain" description="hAT-like transposase RNase-H fold" evidence="8">
    <location>
        <begin position="175"/>
        <end position="247"/>
    </location>
</feature>
<name>A0AAE0EFZ1_9ROSI</name>
<keyword evidence="10" id="KW-1185">Reference proteome</keyword>
<protein>
    <recommendedName>
        <fullName evidence="8">hAT-like transposase RNase-H fold domain-containing protein</fullName>
    </recommendedName>
</protein>
<dbReference type="Proteomes" id="UP001281410">
    <property type="component" value="Unassembled WGS sequence"/>
</dbReference>
<dbReference type="AlphaFoldDB" id="A0AAE0EFZ1"/>
<dbReference type="SUPFAM" id="SSF53098">
    <property type="entry name" value="Ribonuclease H-like"/>
    <property type="match status" value="1"/>
</dbReference>
<reference evidence="9" key="1">
    <citation type="journal article" date="2023" name="Plant J.">
        <title>Genome sequences and population genomics provide insights into the demographic history, inbreeding, and mutation load of two 'living fossil' tree species of Dipteronia.</title>
        <authorList>
            <person name="Feng Y."/>
            <person name="Comes H.P."/>
            <person name="Chen J."/>
            <person name="Zhu S."/>
            <person name="Lu R."/>
            <person name="Zhang X."/>
            <person name="Li P."/>
            <person name="Qiu J."/>
            <person name="Olsen K.M."/>
            <person name="Qiu Y."/>
        </authorList>
    </citation>
    <scope>NUCLEOTIDE SEQUENCE</scope>
    <source>
        <strain evidence="9">NBL</strain>
    </source>
</reference>
<evidence type="ECO:0000256" key="6">
    <source>
        <dbReference type="ARBA" id="ARBA00023242"/>
    </source>
</evidence>
<evidence type="ECO:0000256" key="2">
    <source>
        <dbReference type="ARBA" id="ARBA00022723"/>
    </source>
</evidence>
<dbReference type="GO" id="GO:0005634">
    <property type="term" value="C:nucleus"/>
    <property type="evidence" value="ECO:0007669"/>
    <property type="project" value="UniProtKB-SubCell"/>
</dbReference>
<dbReference type="InterPro" id="IPR025525">
    <property type="entry name" value="hAT-like_transposase_RNase-H"/>
</dbReference>
<gene>
    <name evidence="9" type="ORF">Dsin_006850</name>
</gene>
<evidence type="ECO:0000256" key="5">
    <source>
        <dbReference type="ARBA" id="ARBA00023125"/>
    </source>
</evidence>
<keyword evidence="5" id="KW-0238">DNA-binding</keyword>
<comment type="caution">
    <text evidence="9">The sequence shown here is derived from an EMBL/GenBank/DDBJ whole genome shotgun (WGS) entry which is preliminary data.</text>
</comment>
<keyword evidence="4" id="KW-0862">Zinc</keyword>
<evidence type="ECO:0000256" key="1">
    <source>
        <dbReference type="ARBA" id="ARBA00004123"/>
    </source>
</evidence>
<evidence type="ECO:0000313" key="10">
    <source>
        <dbReference type="Proteomes" id="UP001281410"/>
    </source>
</evidence>
<comment type="subcellular location">
    <subcellularLocation>
        <location evidence="1">Nucleus</location>
    </subcellularLocation>
</comment>
<dbReference type="PANTHER" id="PTHR46481">
    <property type="entry name" value="ZINC FINGER BED DOMAIN-CONTAINING PROTEIN 4"/>
    <property type="match status" value="1"/>
</dbReference>
<evidence type="ECO:0000256" key="7">
    <source>
        <dbReference type="SAM" id="MobiDB-lite"/>
    </source>
</evidence>
<evidence type="ECO:0000313" key="9">
    <source>
        <dbReference type="EMBL" id="KAK3226988.1"/>
    </source>
</evidence>
<accession>A0AAE0EFZ1</accession>
<organism evidence="9 10">
    <name type="scientific">Dipteronia sinensis</name>
    <dbReference type="NCBI Taxonomy" id="43782"/>
    <lineage>
        <taxon>Eukaryota</taxon>
        <taxon>Viridiplantae</taxon>
        <taxon>Streptophyta</taxon>
        <taxon>Embryophyta</taxon>
        <taxon>Tracheophyta</taxon>
        <taxon>Spermatophyta</taxon>
        <taxon>Magnoliopsida</taxon>
        <taxon>eudicotyledons</taxon>
        <taxon>Gunneridae</taxon>
        <taxon>Pentapetalae</taxon>
        <taxon>rosids</taxon>
        <taxon>malvids</taxon>
        <taxon>Sapindales</taxon>
        <taxon>Sapindaceae</taxon>
        <taxon>Hippocastanoideae</taxon>
        <taxon>Acereae</taxon>
        <taxon>Dipteronia</taxon>
    </lineage>
</organism>
<evidence type="ECO:0000259" key="8">
    <source>
        <dbReference type="Pfam" id="PF14372"/>
    </source>
</evidence>
<keyword evidence="6" id="KW-0539">Nucleus</keyword>
<dbReference type="InterPro" id="IPR052035">
    <property type="entry name" value="ZnF_BED_domain_contain"/>
</dbReference>
<keyword evidence="3" id="KW-0863">Zinc-finger</keyword>